<organism evidence="1 2">
    <name type="scientific">Boeremia exigua</name>
    <dbReference type="NCBI Taxonomy" id="749465"/>
    <lineage>
        <taxon>Eukaryota</taxon>
        <taxon>Fungi</taxon>
        <taxon>Dikarya</taxon>
        <taxon>Ascomycota</taxon>
        <taxon>Pezizomycotina</taxon>
        <taxon>Dothideomycetes</taxon>
        <taxon>Pleosporomycetidae</taxon>
        <taxon>Pleosporales</taxon>
        <taxon>Pleosporineae</taxon>
        <taxon>Didymellaceae</taxon>
        <taxon>Boeremia</taxon>
    </lineage>
</organism>
<sequence length="194" mass="21442">MKLGVDYVWIDALCIVQDDQVEWAEEAAKMAEVYSGAYVVIAATRASSVKEGFLQHHTAPLELAALPQTRRSWTVQAQRLDPHNFDDNLQFNNLPLSQRGWFGSVSTDSKQSTAVDRSSTAATGSIQRGDESPATNITGPETSTRRTWHAPPPPPRTRRPYSTLRLLYCVDAARFCVAIARDRLLCGVSSSAYD</sequence>
<protein>
    <submittedName>
        <fullName evidence="1">Uncharacterized protein</fullName>
    </submittedName>
</protein>
<evidence type="ECO:0000313" key="1">
    <source>
        <dbReference type="EMBL" id="KAJ8106927.1"/>
    </source>
</evidence>
<comment type="caution">
    <text evidence="1">The sequence shown here is derived from an EMBL/GenBank/DDBJ whole genome shotgun (WGS) entry which is preliminary data.</text>
</comment>
<reference evidence="1" key="1">
    <citation type="submission" date="2022-11" db="EMBL/GenBank/DDBJ databases">
        <title>Genome Sequence of Boeremia exigua.</title>
        <authorList>
            <person name="Buettner E."/>
        </authorList>
    </citation>
    <scope>NUCLEOTIDE SEQUENCE</scope>
    <source>
        <strain evidence="1">CU02</strain>
    </source>
</reference>
<dbReference type="Proteomes" id="UP001153331">
    <property type="component" value="Unassembled WGS sequence"/>
</dbReference>
<gene>
    <name evidence="1" type="ORF">OPT61_g9217</name>
</gene>
<accession>A0ACC2HV31</accession>
<proteinExistence type="predicted"/>
<keyword evidence="2" id="KW-1185">Reference proteome</keyword>
<dbReference type="EMBL" id="JAPHNI010001044">
    <property type="protein sequence ID" value="KAJ8106927.1"/>
    <property type="molecule type" value="Genomic_DNA"/>
</dbReference>
<evidence type="ECO:0000313" key="2">
    <source>
        <dbReference type="Proteomes" id="UP001153331"/>
    </source>
</evidence>
<name>A0ACC2HV31_9PLEO</name>